<comment type="subcellular location">
    <subcellularLocation>
        <location evidence="1">Lipid droplet</location>
    </subcellularLocation>
</comment>
<dbReference type="GeneID" id="18924830"/>
<dbReference type="AlphaFoldDB" id="F4S866"/>
<dbReference type="Proteomes" id="UP000001072">
    <property type="component" value="Unassembled WGS sequence"/>
</dbReference>
<protein>
    <recommendedName>
        <fullName evidence="7">Lipid droplet-associated hydrolase</fullName>
    </recommendedName>
</protein>
<dbReference type="RefSeq" id="XP_007417590.1">
    <property type="nucleotide sequence ID" value="XM_007417528.1"/>
</dbReference>
<evidence type="ECO:0000313" key="6">
    <source>
        <dbReference type="Proteomes" id="UP000001072"/>
    </source>
</evidence>
<evidence type="ECO:0008006" key="7">
    <source>
        <dbReference type="Google" id="ProtNLM"/>
    </source>
</evidence>
<dbReference type="EMBL" id="GL883163">
    <property type="protein sequence ID" value="EGF99132.1"/>
    <property type="molecule type" value="Genomic_DNA"/>
</dbReference>
<reference evidence="6" key="1">
    <citation type="journal article" date="2011" name="Proc. Natl. Acad. Sci. U.S.A.">
        <title>Obligate biotrophy features unraveled by the genomic analysis of rust fungi.</title>
        <authorList>
            <person name="Duplessis S."/>
            <person name="Cuomo C.A."/>
            <person name="Lin Y.-C."/>
            <person name="Aerts A."/>
            <person name="Tisserant E."/>
            <person name="Veneault-Fourrey C."/>
            <person name="Joly D.L."/>
            <person name="Hacquard S."/>
            <person name="Amselem J."/>
            <person name="Cantarel B.L."/>
            <person name="Chiu R."/>
            <person name="Coutinho P.M."/>
            <person name="Feau N."/>
            <person name="Field M."/>
            <person name="Frey P."/>
            <person name="Gelhaye E."/>
            <person name="Goldberg J."/>
            <person name="Grabherr M.G."/>
            <person name="Kodira C.D."/>
            <person name="Kohler A."/>
            <person name="Kuees U."/>
            <person name="Lindquist E.A."/>
            <person name="Lucas S.M."/>
            <person name="Mago R."/>
            <person name="Mauceli E."/>
            <person name="Morin E."/>
            <person name="Murat C."/>
            <person name="Pangilinan J.L."/>
            <person name="Park R."/>
            <person name="Pearson M."/>
            <person name="Quesneville H."/>
            <person name="Rouhier N."/>
            <person name="Sakthikumar S."/>
            <person name="Salamov A.A."/>
            <person name="Schmutz J."/>
            <person name="Selles B."/>
            <person name="Shapiro H."/>
            <person name="Tanguay P."/>
            <person name="Tuskan G.A."/>
            <person name="Henrissat B."/>
            <person name="Van de Peer Y."/>
            <person name="Rouze P."/>
            <person name="Ellis J.G."/>
            <person name="Dodds P.N."/>
            <person name="Schein J.E."/>
            <person name="Zhong S."/>
            <person name="Hamelin R.C."/>
            <person name="Grigoriev I.V."/>
            <person name="Szabo L.J."/>
            <person name="Martin F."/>
        </authorList>
    </citation>
    <scope>NUCLEOTIDE SEQUENCE [LARGE SCALE GENOMIC DNA]</scope>
    <source>
        <strain evidence="6">98AG31 / pathotype 3-4-7</strain>
    </source>
</reference>
<accession>F4S866</accession>
<evidence type="ECO:0000256" key="1">
    <source>
        <dbReference type="ARBA" id="ARBA00004502"/>
    </source>
</evidence>
<dbReference type="InParanoid" id="F4S866"/>
<dbReference type="SUPFAM" id="SSF53474">
    <property type="entry name" value="alpha/beta-Hydrolases"/>
    <property type="match status" value="1"/>
</dbReference>
<evidence type="ECO:0000256" key="2">
    <source>
        <dbReference type="ARBA" id="ARBA00008300"/>
    </source>
</evidence>
<dbReference type="Gene3D" id="3.40.50.1820">
    <property type="entry name" value="alpha/beta hydrolase"/>
    <property type="match status" value="1"/>
</dbReference>
<dbReference type="KEGG" id="mlr:MELLADRAFT_112941"/>
<gene>
    <name evidence="5" type="ORF">MELLADRAFT_112941</name>
</gene>
<dbReference type="PANTHER" id="PTHR13390:SF0">
    <property type="entry name" value="LIPID DROPLET-ASSOCIATED HYDROLASE"/>
    <property type="match status" value="1"/>
</dbReference>
<dbReference type="PANTHER" id="PTHR13390">
    <property type="entry name" value="LIPASE"/>
    <property type="match status" value="1"/>
</dbReference>
<evidence type="ECO:0000256" key="3">
    <source>
        <dbReference type="ARBA" id="ARBA00022677"/>
    </source>
</evidence>
<comment type="similarity">
    <text evidence="2">Belongs to the AB hydrolase superfamily. LDAH family.</text>
</comment>
<dbReference type="OrthoDB" id="448051at2759"/>
<organism evidence="6">
    <name type="scientific">Melampsora larici-populina (strain 98AG31 / pathotype 3-4-7)</name>
    <name type="common">Poplar leaf rust fungus</name>
    <dbReference type="NCBI Taxonomy" id="747676"/>
    <lineage>
        <taxon>Eukaryota</taxon>
        <taxon>Fungi</taxon>
        <taxon>Dikarya</taxon>
        <taxon>Basidiomycota</taxon>
        <taxon>Pucciniomycotina</taxon>
        <taxon>Pucciniomycetes</taxon>
        <taxon>Pucciniales</taxon>
        <taxon>Melampsoraceae</taxon>
        <taxon>Melampsora</taxon>
    </lineage>
</organism>
<dbReference type="InterPro" id="IPR019363">
    <property type="entry name" value="LDAH"/>
</dbReference>
<dbReference type="HOGENOM" id="CLU_609929_0_0_1"/>
<keyword evidence="6" id="KW-1185">Reference proteome</keyword>
<proteinExistence type="inferred from homology"/>
<dbReference type="GO" id="GO:0019915">
    <property type="term" value="P:lipid storage"/>
    <property type="evidence" value="ECO:0007669"/>
    <property type="project" value="InterPro"/>
</dbReference>
<dbReference type="GO" id="GO:0005811">
    <property type="term" value="C:lipid droplet"/>
    <property type="evidence" value="ECO:0007669"/>
    <property type="project" value="UniProtKB-SubCell"/>
</dbReference>
<evidence type="ECO:0000313" key="5">
    <source>
        <dbReference type="EMBL" id="EGF99132.1"/>
    </source>
</evidence>
<evidence type="ECO:0000256" key="4">
    <source>
        <dbReference type="ARBA" id="ARBA00022801"/>
    </source>
</evidence>
<name>F4S866_MELLP</name>
<keyword evidence="4" id="KW-0378">Hydrolase</keyword>
<sequence length="402" mass="45226">MPDKMVEEEPSKLVLPVRSSFSWKPSLYPPGELHIWSTSLSETFSFGTKPNQIDDLKTSTNPPEVLIILIPGNPGLVEFYDEFLNNLYENLSSKNISNQIVCVGHLGHSLNQSNSDLRYLKNFNLFSEQDGYANLKDQIRYHQDFVERIGGLVDLEKTKVVLIGHSVGAHIAAKVLEKHPKIVHHLYGLFPTLSQIGSTGNGKSMSPMFWPISLPILHCVQLLLSLILPRGILLSLVNLITLIGKPKSERIALSINNLNTATQLVINSNTVAAALIMARWEMKEILEIDERFIKTYRQKISLYWTEEGKDLWVNEEEIVKLQNLLDSSLNDEKKQIGIDQDEGNVEGTEGRALPRVGLLGGQRWERSTVSEGIPHGFCLEYNEIMAEKCASWIENLLKVSTT</sequence>
<keyword evidence="3" id="KW-0551">Lipid droplet</keyword>
<dbReference type="InterPro" id="IPR029058">
    <property type="entry name" value="AB_hydrolase_fold"/>
</dbReference>
<dbReference type="Pfam" id="PF10230">
    <property type="entry name" value="LIDHydrolase"/>
    <property type="match status" value="1"/>
</dbReference>
<dbReference type="eggNOG" id="KOG3975">
    <property type="taxonomic scope" value="Eukaryota"/>
</dbReference>
<dbReference type="GO" id="GO:0016298">
    <property type="term" value="F:lipase activity"/>
    <property type="evidence" value="ECO:0007669"/>
    <property type="project" value="InterPro"/>
</dbReference>
<dbReference type="VEuPathDB" id="FungiDB:MELLADRAFT_112941"/>